<keyword evidence="2" id="KW-0227">DNA damage</keyword>
<dbReference type="GO" id="GO:0033186">
    <property type="term" value="C:CAF-1 complex"/>
    <property type="evidence" value="ECO:0007669"/>
    <property type="project" value="TreeGrafter"/>
</dbReference>
<keyword evidence="3" id="KW-0234">DNA repair</keyword>
<feature type="region of interest" description="Disordered" evidence="5">
    <location>
        <begin position="239"/>
        <end position="274"/>
    </location>
</feature>
<evidence type="ECO:0000256" key="5">
    <source>
        <dbReference type="SAM" id="MobiDB-lite"/>
    </source>
</evidence>
<evidence type="ECO:0000313" key="8">
    <source>
        <dbReference type="Proteomes" id="UP001300502"/>
    </source>
</evidence>
<gene>
    <name evidence="7" type="ORF">GAYE_SCF04G2444</name>
</gene>
<dbReference type="Pfam" id="PF12253">
    <property type="entry name" value="CAF1A_dimeriz"/>
    <property type="match status" value="1"/>
</dbReference>
<dbReference type="GO" id="GO:0006334">
    <property type="term" value="P:nucleosome assembly"/>
    <property type="evidence" value="ECO:0007669"/>
    <property type="project" value="TreeGrafter"/>
</dbReference>
<feature type="region of interest" description="Disordered" evidence="5">
    <location>
        <begin position="1"/>
        <end position="33"/>
    </location>
</feature>
<name>A0AAV9IB15_9RHOD</name>
<proteinExistence type="predicted"/>
<protein>
    <recommendedName>
        <fullName evidence="6">Chromatin assembly factor 1 subunit A dimerization domain-containing protein</fullName>
    </recommendedName>
</protein>
<dbReference type="PANTHER" id="PTHR15272">
    <property type="entry name" value="CHROMATIN ASSEMBLY FACTOR 1 SUBUNIT A CAF-1 SUBUNIT A"/>
    <property type="match status" value="1"/>
</dbReference>
<evidence type="ECO:0000256" key="1">
    <source>
        <dbReference type="ARBA" id="ARBA00004123"/>
    </source>
</evidence>
<accession>A0AAV9IB15</accession>
<feature type="domain" description="Chromatin assembly factor 1 subunit A dimerization" evidence="6">
    <location>
        <begin position="394"/>
        <end position="460"/>
    </location>
</feature>
<evidence type="ECO:0000313" key="7">
    <source>
        <dbReference type="EMBL" id="KAK4524543.1"/>
    </source>
</evidence>
<organism evidence="7 8">
    <name type="scientific">Galdieria yellowstonensis</name>
    <dbReference type="NCBI Taxonomy" id="3028027"/>
    <lineage>
        <taxon>Eukaryota</taxon>
        <taxon>Rhodophyta</taxon>
        <taxon>Bangiophyceae</taxon>
        <taxon>Galdieriales</taxon>
        <taxon>Galdieriaceae</taxon>
        <taxon>Galdieria</taxon>
    </lineage>
</organism>
<dbReference type="InterPro" id="IPR022043">
    <property type="entry name" value="CAF1A_DD"/>
</dbReference>
<keyword evidence="4" id="KW-0539">Nucleus</keyword>
<evidence type="ECO:0000259" key="6">
    <source>
        <dbReference type="Pfam" id="PF12253"/>
    </source>
</evidence>
<evidence type="ECO:0000256" key="4">
    <source>
        <dbReference type="ARBA" id="ARBA00023242"/>
    </source>
</evidence>
<comment type="caution">
    <text evidence="7">The sequence shown here is derived from an EMBL/GenBank/DDBJ whole genome shotgun (WGS) entry which is preliminary data.</text>
</comment>
<keyword evidence="8" id="KW-1185">Reference proteome</keyword>
<feature type="compositionally biased region" description="Basic and acidic residues" evidence="5">
    <location>
        <begin position="23"/>
        <end position="32"/>
    </location>
</feature>
<sequence>MSASPDSVTEKTLVTNETSENETESHNKENRVVNETTVTPKRELDVYLETLKGLVREFQTECTGDQDLFKLVEDQEETLKNTTKVENRAAVLLQGARGSKDQVLRQGLKVIGDGDWQKFFHEDKLGTTKNYGGLEIRRLETLTEWDDELSTLADQFLPIWESNTSLLPCSYARMLLNLRKKRIILEKRITTCVSIIRRLSKPPQKTSQMASFKLDELKIKLKKLELDWKRHQENETEMLEQYRENRRKQKEKEEQRLKKELEKQERNAEKERQKLERRYRIQQREDKKRILQEQRERKKMETEAEQQSIHRQAAVLENFIKSVPKLSLFHGVNRRSVSISDELQQMTRENMKQEEINDIVQNLLVSIKHIRKKAWNSLGIKYVSFGQCYGNRVKLIQFEDSLRPPFHGVVPQKPSSTLPNGRNPFIRLGWLDYDYDSEIEWVESEPGESISESASEDDDSLMDIECNSSSDTDSFLIDDEHTSQSIHESGLEGCFPLQEELVGIVFCHEANEAQREILSKFPRKPISNIKIVNDNNVGTSLKTSLDSHDNSENLSNDQAEQVLEMTENWRTLEDFWNVQEKYKEEGFQVPSSATASVNIKFDALSPSACQQSKILREFHQYLFALLQDDGTGCQNGDLTYLRKRFQFLFFPLTSLSVIHDMHSETLSMMVRTCLVYHEQQEWLMFMGSCLLCIMQTIQKNLESIHTAKLEELKTTRNLVTELLHLETFTVSIRTAFEALEDKIRDIITR</sequence>
<dbReference type="AlphaFoldDB" id="A0AAV9IB15"/>
<dbReference type="GO" id="GO:0005634">
    <property type="term" value="C:nucleus"/>
    <property type="evidence" value="ECO:0007669"/>
    <property type="project" value="UniProtKB-SubCell"/>
</dbReference>
<feature type="compositionally biased region" description="Polar residues" evidence="5">
    <location>
        <begin position="1"/>
        <end position="14"/>
    </location>
</feature>
<evidence type="ECO:0000256" key="3">
    <source>
        <dbReference type="ARBA" id="ARBA00023204"/>
    </source>
</evidence>
<dbReference type="Proteomes" id="UP001300502">
    <property type="component" value="Unassembled WGS sequence"/>
</dbReference>
<dbReference type="GO" id="GO:0006281">
    <property type="term" value="P:DNA repair"/>
    <property type="evidence" value="ECO:0007669"/>
    <property type="project" value="UniProtKB-KW"/>
</dbReference>
<evidence type="ECO:0000256" key="2">
    <source>
        <dbReference type="ARBA" id="ARBA00022763"/>
    </source>
</evidence>
<dbReference type="EMBL" id="JANCYU010000024">
    <property type="protein sequence ID" value="KAK4524543.1"/>
    <property type="molecule type" value="Genomic_DNA"/>
</dbReference>
<reference evidence="7 8" key="1">
    <citation type="submission" date="2022-07" db="EMBL/GenBank/DDBJ databases">
        <title>Genome-wide signatures of adaptation to extreme environments.</title>
        <authorList>
            <person name="Cho C.H."/>
            <person name="Yoon H.S."/>
        </authorList>
    </citation>
    <scope>NUCLEOTIDE SEQUENCE [LARGE SCALE GENOMIC DNA]</scope>
    <source>
        <strain evidence="7 8">108.79 E11</strain>
    </source>
</reference>
<dbReference type="PANTHER" id="PTHR15272:SF0">
    <property type="entry name" value="CHROMATIN ASSEMBLY FACTOR 1 SUBUNIT A"/>
    <property type="match status" value="1"/>
</dbReference>
<comment type="subcellular location">
    <subcellularLocation>
        <location evidence="1">Nucleus</location>
    </subcellularLocation>
</comment>